<dbReference type="InterPro" id="IPR003323">
    <property type="entry name" value="OTU_dom"/>
</dbReference>
<reference evidence="5 6" key="1">
    <citation type="submission" date="2024-01" db="EMBL/GenBank/DDBJ databases">
        <title>The genome of the rayed Mediterranean limpet Patella caerulea (Linnaeus, 1758).</title>
        <authorList>
            <person name="Anh-Thu Weber A."/>
            <person name="Halstead-Nussloch G."/>
        </authorList>
    </citation>
    <scope>NUCLEOTIDE SEQUENCE [LARGE SCALE GENOMIC DNA]</scope>
    <source>
        <strain evidence="5">AATW-2023a</strain>
        <tissue evidence="5">Whole specimen</tissue>
    </source>
</reference>
<dbReference type="Gene3D" id="3.90.70.120">
    <property type="match status" value="1"/>
</dbReference>
<feature type="region of interest" description="Disordered" evidence="3">
    <location>
        <begin position="1086"/>
        <end position="1115"/>
    </location>
</feature>
<feature type="compositionally biased region" description="Polar residues" evidence="3">
    <location>
        <begin position="584"/>
        <end position="594"/>
    </location>
</feature>
<keyword evidence="2" id="KW-0175">Coiled coil</keyword>
<keyword evidence="1" id="KW-0347">Helicase</keyword>
<dbReference type="Pfam" id="PF04843">
    <property type="entry name" value="Herpes_teg_N"/>
    <property type="match status" value="1"/>
</dbReference>
<dbReference type="Pfam" id="PF20209">
    <property type="entry name" value="DUF6570"/>
    <property type="match status" value="1"/>
</dbReference>
<dbReference type="Pfam" id="PF02338">
    <property type="entry name" value="OTU"/>
    <property type="match status" value="1"/>
</dbReference>
<feature type="coiled-coil region" evidence="2">
    <location>
        <begin position="1835"/>
        <end position="1862"/>
    </location>
</feature>
<dbReference type="PANTHER" id="PTHR47642:SF3">
    <property type="entry name" value="ATP-DEPENDENT DNA HELICASE"/>
    <property type="match status" value="1"/>
</dbReference>
<feature type="compositionally biased region" description="Polar residues" evidence="3">
    <location>
        <begin position="524"/>
        <end position="554"/>
    </location>
</feature>
<keyword evidence="1" id="KW-0234">DNA repair</keyword>
<dbReference type="PROSITE" id="PS50802">
    <property type="entry name" value="OTU"/>
    <property type="match status" value="1"/>
</dbReference>
<dbReference type="InterPro" id="IPR046700">
    <property type="entry name" value="DUF6570"/>
</dbReference>
<dbReference type="EC" id="5.6.2.3" evidence="1"/>
<dbReference type="Pfam" id="PF03372">
    <property type="entry name" value="Exo_endo_phos"/>
    <property type="match status" value="1"/>
</dbReference>
<dbReference type="GO" id="GO:0016787">
    <property type="term" value="F:hydrolase activity"/>
    <property type="evidence" value="ECO:0007669"/>
    <property type="project" value="UniProtKB-KW"/>
</dbReference>
<keyword evidence="1" id="KW-0227">DNA damage</keyword>
<dbReference type="Pfam" id="PF14214">
    <property type="entry name" value="Helitron_like_N"/>
    <property type="match status" value="1"/>
</dbReference>
<dbReference type="EMBL" id="JAZGQO010000018">
    <property type="protein sequence ID" value="KAK6167011.1"/>
    <property type="molecule type" value="Genomic_DNA"/>
</dbReference>
<dbReference type="GO" id="GO:0043139">
    <property type="term" value="F:5'-3' DNA helicase activity"/>
    <property type="evidence" value="ECO:0007669"/>
    <property type="project" value="UniProtKB-EC"/>
</dbReference>
<dbReference type="GO" id="GO:0000723">
    <property type="term" value="P:telomere maintenance"/>
    <property type="evidence" value="ECO:0007669"/>
    <property type="project" value="InterPro"/>
</dbReference>
<feature type="domain" description="OTU" evidence="4">
    <location>
        <begin position="385"/>
        <end position="515"/>
    </location>
</feature>
<dbReference type="InterPro" id="IPR025476">
    <property type="entry name" value="Helitron_helicase-like"/>
</dbReference>
<dbReference type="Pfam" id="PF05970">
    <property type="entry name" value="PIF1"/>
    <property type="match status" value="1"/>
</dbReference>
<dbReference type="PANTHER" id="PTHR47642">
    <property type="entry name" value="ATP-DEPENDENT DNA HELICASE"/>
    <property type="match status" value="1"/>
</dbReference>
<protein>
    <recommendedName>
        <fullName evidence="1">ATP-dependent DNA helicase</fullName>
        <ecNumber evidence="1">5.6.2.3</ecNumber>
    </recommendedName>
</protein>
<dbReference type="InterPro" id="IPR010285">
    <property type="entry name" value="DNA_helicase_pif1-like_DEAD"/>
</dbReference>
<dbReference type="SUPFAM" id="SSF56219">
    <property type="entry name" value="DNase I-like"/>
    <property type="match status" value="1"/>
</dbReference>
<dbReference type="InterPro" id="IPR051055">
    <property type="entry name" value="PIF1_helicase"/>
</dbReference>
<dbReference type="CDD" id="cd18809">
    <property type="entry name" value="SF1_C_RecD"/>
    <property type="match status" value="1"/>
</dbReference>
<dbReference type="InterPro" id="IPR006928">
    <property type="entry name" value="Herpes_teg_USP"/>
</dbReference>
<dbReference type="InterPro" id="IPR005135">
    <property type="entry name" value="Endo/exonuclease/phosphatase"/>
</dbReference>
<evidence type="ECO:0000256" key="3">
    <source>
        <dbReference type="SAM" id="MobiDB-lite"/>
    </source>
</evidence>
<evidence type="ECO:0000256" key="1">
    <source>
        <dbReference type="RuleBase" id="RU363044"/>
    </source>
</evidence>
<proteinExistence type="inferred from homology"/>
<dbReference type="GO" id="GO:0006281">
    <property type="term" value="P:DNA repair"/>
    <property type="evidence" value="ECO:0007669"/>
    <property type="project" value="UniProtKB-KW"/>
</dbReference>
<feature type="compositionally biased region" description="Basic residues" evidence="3">
    <location>
        <begin position="560"/>
        <end position="580"/>
    </location>
</feature>
<feature type="compositionally biased region" description="Basic and acidic residues" evidence="3">
    <location>
        <begin position="1913"/>
        <end position="1924"/>
    </location>
</feature>
<dbReference type="Gene3D" id="3.60.10.10">
    <property type="entry name" value="Endonuclease/exonuclease/phosphatase"/>
    <property type="match status" value="1"/>
</dbReference>
<keyword evidence="6" id="KW-1185">Reference proteome</keyword>
<feature type="region of interest" description="Disordered" evidence="3">
    <location>
        <begin position="1"/>
        <end position="40"/>
    </location>
</feature>
<dbReference type="CDD" id="cd22755">
    <property type="entry name" value="OTU_CeDUB-like"/>
    <property type="match status" value="1"/>
</dbReference>
<comment type="catalytic activity">
    <reaction evidence="1">
        <text>ATP + H2O = ADP + phosphate + H(+)</text>
        <dbReference type="Rhea" id="RHEA:13065"/>
        <dbReference type="ChEBI" id="CHEBI:15377"/>
        <dbReference type="ChEBI" id="CHEBI:15378"/>
        <dbReference type="ChEBI" id="CHEBI:30616"/>
        <dbReference type="ChEBI" id="CHEBI:43474"/>
        <dbReference type="ChEBI" id="CHEBI:456216"/>
        <dbReference type="EC" id="5.6.2.3"/>
    </reaction>
</comment>
<feature type="compositionally biased region" description="Basic and acidic residues" evidence="3">
    <location>
        <begin position="17"/>
        <end position="28"/>
    </location>
</feature>
<gene>
    <name evidence="5" type="ORF">SNE40_021124</name>
</gene>
<keyword evidence="1" id="KW-0067">ATP-binding</keyword>
<dbReference type="InterPro" id="IPR038765">
    <property type="entry name" value="Papain-like_cys_pep_sf"/>
</dbReference>
<keyword evidence="1" id="KW-0547">Nucleotide-binding</keyword>
<sequence>MPRRHRFNPINNLKAKQNKDKTEIEKEQNASTVSSGENKGSIKVDSISLNTENISVTIPSNDETHTLSNKPVETVIDIPTLPIDMKRPVLASYHQGNPLFGRFSGSQCVAMSAMSMLFTKVKPLESWNRADLDNILIAGNELYASLQSMASINKRYILVSELPDKIEKFGKIFSLSIADDSYVGLFWSRNASGIDDIVMNLFEALQTSLLMHESCFVTFGGNTFAIMKHLNTFFIFDSHSRSDRGLLYENGRCILLHVNDITEVYQHCNELAVSMNLGPQTQFEITGINIDILTDLSTPDIPQSIDRECVIISDDDSMPCNDPFNDISKDLAESNDDIIISQVESNSFNFNPISLATKSNICSQLGLPANSIENIVSTCPLTKPSEMKSIIGDGNCFFRSISYALSGTENHHRKIRLAVVKHLKTHATLFKQYLRPDYTSVLDYITRSRMNYVKSWASEIEIFAAADLLETDIYTYSNNNWLKFSRLQHKGDNSMNEAIYINHLNGVHYEVVTDVMREQTYEVSNDCNGSDYENTPSVQYSDTNNETENLFKQNSFSQGKSRKRKKSTKFKRNVVSKTKRVKESNSLNEQMSEVSNDKQSHHELDDITNDTLLDQTTPYHVRNRKRGNCWKSHKLANKYKNIKEKQQYDHDRYMSFLNEPKESKDKYCNLYKNDRNFKRRVKSISKERYHDNAHYRNRMKEKIKAQYRNNPVFTNNIKQRSAFKYRTNVNHRNLVKQLSILKYRTSINHRNRVKRLSTDKYRSNINHRNRVKQLSTDKYRSNINHRNRVKQLSTDKYRSNINHRNRVKQLSTDKYRININHRNRVKQLSSDKYRTDKNHKNKIIDQNKQRKFKKQVEMSDIEKVHEEFKKEASYGPEYICCVCHRLLFKNQVNSCNEKFYNKDDKVKKVATHCITKTYLHECSIDCIDNCDYPEGYKALWICFTCDSKIKSGKIPAESVKNNLDPGHVPQQLECLNSLEAHLIALNIPFMKMVNLAKTKQFKVSGETVCIPNNINEVTKVLPRSESSDQLIRLKLKKRITHKSYYQFEFVNKSKLRDALIFLKENNHYYTEVEFDKNWNFETDIEGKGDNSNLEQLNPDTLNNSETIENETDSLPDIDMPLDELHALLTPAALSNSKTREDDTDSLPDIDVPLDELHGPLLSTCLQPVDLAQEILDNADSIFSISPTENKNPVKILTDKTNEAMCFPTLFPTGLNTFADNRDERITLGRYLHCRLMNVDNRFAKNTDYIFYAQYLYELSQVVSSVSIALRKTKSGGNRITADMLTNEEPLKNILKCDDGYRFLKSVRGSPSYWKTTQSDLFAMIRQLGVATYFISFSSAELRWSSFIEVILRQQGDNRKASDLDWAEKQEILRSNPITIARMFDHRFHYFLKNFIMSKAEPIGKVKDYFYRIEYQMRGSCHVHGLLWIEDAPILGRDPDSKVVEFVDKYITCKMPNISDDPELHEIVSSVQTHSKKHSKSCKKKNTVCRFNFPRPPSEETFVCRTVDMDKSDNQESRKDEISNDQAKTILECIMKAISDPDKNYDSFDDLYTDLDITQELFVKACEKLTKKNNLVLKRDPNDVWINQYNPDLLRAWNANLDIQYVFDAYSCIVYIVSYISKSEREIGLLLGDAHKEAVEGNLDAKSSLKKISSTYLHSREVSAQEAAYRVCNLRLKEASRKVVFIPTGENNIRMTLPLSILKSRANEGTLTDDNMYQTSIVDRYRARPDGIQFDYMCIAQFCSEYRVMAKSEKIDVDRENNPAYKLKGDLGYIIKRTKTSPAVIRYARFSITKNPELFYLSSLQLFLPYRQTEQLKPPPLETYEDFYKFGSVRYYNDVELVREIVNNNREQYEKDAVNIEMAQEILEKCGPLDDAWANICVETEVDRLECIELQGNETINEDDDPVEIPDLLGNRKSDKKDRHKEKCDTVISHSQAIPLLRSLNKLQSQVFYKVRQFCLDKIHNKNPEQFMLFLTGGAGTGKSHIIKCIYYEASRLLARISDSPDDTTVAMIAPTGVSAYNISSSTIHAMFSLPIHITLPYIGLSSDKVNTLRSKLGNLEILIIDEISMVDHKLLCYIHGRLRQIKQTPDHVLFGNVSIIAVGDFYQLPPVKGRPLYSDNEIVDLWQDNFKLVQLTEIMRQRDDLTFAQALNRIRTKKNSDEMSVDDINLFSSRVTGEESDAVHIVSTNKQVNEINVKFLHSKCPDTITIAANDYSKDARTGKMKKLEKPLTGKVDSSLPNVLVIGIDARVMLIKNLNVSDGLTNGCFGKVTYITMDNDKPKIIYVKFDDERVGAILRRENKRSNDDIPEGSTPIEIQEEKVNYRGDIRRQFPLKLSYSTTVHKVQGLSLSSAVVSLKKIFSPGQAYVALSRVTSLEGLIIRDFDEKVIYCDPRIEESINKMPLYLEPQVKNRRNTEILLFNVEGLMQYYEDVKNDYRFIQADFICLTETWISQIAECRNFKLDGYTLFNQPRHTCYDNSNIYDKIKSMKNGGVGIYYSNKRHCNIHRLGTFNIEHVVFSISDINLTVVVIYRPSCYKADLFISNLQILLTELENYGGDVIVMGDFNQNLLDGNSTIARCMSENGFTQLVNFVTTTGGTLLDLVFVKYLDQSKVHLNLVSTYFSYHECIRIGLDD</sequence>
<dbReference type="SUPFAM" id="SSF54001">
    <property type="entry name" value="Cysteine proteinases"/>
    <property type="match status" value="2"/>
</dbReference>
<keyword evidence="1" id="KW-0378">Hydrolase</keyword>
<dbReference type="GO" id="GO:0005524">
    <property type="term" value="F:ATP binding"/>
    <property type="evidence" value="ECO:0007669"/>
    <property type="project" value="UniProtKB-KW"/>
</dbReference>
<dbReference type="Gene3D" id="3.90.70.80">
    <property type="match status" value="1"/>
</dbReference>
<dbReference type="Gene3D" id="3.40.50.300">
    <property type="entry name" value="P-loop containing nucleotide triphosphate hydrolases"/>
    <property type="match status" value="1"/>
</dbReference>
<evidence type="ECO:0000313" key="5">
    <source>
        <dbReference type="EMBL" id="KAK6167011.1"/>
    </source>
</evidence>
<dbReference type="GO" id="GO:0006310">
    <property type="term" value="P:DNA recombination"/>
    <property type="evidence" value="ECO:0007669"/>
    <property type="project" value="UniProtKB-KW"/>
</dbReference>
<accession>A0AAN8G3I0</accession>
<dbReference type="InterPro" id="IPR027417">
    <property type="entry name" value="P-loop_NTPase"/>
</dbReference>
<evidence type="ECO:0000313" key="6">
    <source>
        <dbReference type="Proteomes" id="UP001347796"/>
    </source>
</evidence>
<comment type="caution">
    <text evidence="5">The sequence shown here is derived from an EMBL/GenBank/DDBJ whole genome shotgun (WGS) entry which is preliminary data.</text>
</comment>
<evidence type="ECO:0000259" key="4">
    <source>
        <dbReference type="PROSITE" id="PS50802"/>
    </source>
</evidence>
<feature type="compositionally biased region" description="Polar residues" evidence="3">
    <location>
        <begin position="29"/>
        <end position="38"/>
    </location>
</feature>
<evidence type="ECO:0000256" key="2">
    <source>
        <dbReference type="SAM" id="Coils"/>
    </source>
</evidence>
<keyword evidence="1" id="KW-0233">DNA recombination</keyword>
<feature type="compositionally biased region" description="Polar residues" evidence="3">
    <location>
        <begin position="1089"/>
        <end position="1106"/>
    </location>
</feature>
<dbReference type="SUPFAM" id="SSF52540">
    <property type="entry name" value="P-loop containing nucleoside triphosphate hydrolases"/>
    <property type="match status" value="2"/>
</dbReference>
<feature type="region of interest" description="Disordered" evidence="3">
    <location>
        <begin position="524"/>
        <end position="601"/>
    </location>
</feature>
<dbReference type="Proteomes" id="UP001347796">
    <property type="component" value="Unassembled WGS sequence"/>
</dbReference>
<comment type="cofactor">
    <cofactor evidence="1">
        <name>Mg(2+)</name>
        <dbReference type="ChEBI" id="CHEBI:18420"/>
    </cofactor>
</comment>
<comment type="similarity">
    <text evidence="1">Belongs to the helicase family.</text>
</comment>
<name>A0AAN8G3I0_PATCE</name>
<feature type="region of interest" description="Disordered" evidence="3">
    <location>
        <begin position="1902"/>
        <end position="1924"/>
    </location>
</feature>
<organism evidence="5 6">
    <name type="scientific">Patella caerulea</name>
    <name type="common">Rayed Mediterranean limpet</name>
    <dbReference type="NCBI Taxonomy" id="87958"/>
    <lineage>
        <taxon>Eukaryota</taxon>
        <taxon>Metazoa</taxon>
        <taxon>Spiralia</taxon>
        <taxon>Lophotrochozoa</taxon>
        <taxon>Mollusca</taxon>
        <taxon>Gastropoda</taxon>
        <taxon>Patellogastropoda</taxon>
        <taxon>Patelloidea</taxon>
        <taxon>Patellidae</taxon>
        <taxon>Patella</taxon>
    </lineage>
</organism>
<dbReference type="InterPro" id="IPR036691">
    <property type="entry name" value="Endo/exonu/phosph_ase_sf"/>
</dbReference>